<dbReference type="Proteomes" id="UP000032266">
    <property type="component" value="Chromosome"/>
</dbReference>
<feature type="active site" description="Proton donor" evidence="8">
    <location>
        <position position="37"/>
    </location>
</feature>
<dbReference type="NCBIfam" id="TIGR00018">
    <property type="entry name" value="panC"/>
    <property type="match status" value="1"/>
</dbReference>
<evidence type="ECO:0000256" key="3">
    <source>
        <dbReference type="ARBA" id="ARBA00022598"/>
    </source>
</evidence>
<keyword evidence="3 8" id="KW-0436">Ligase</keyword>
<comment type="miscellaneous">
    <text evidence="8">The reaction proceeds by a bi uni uni bi ping pong mechanism.</text>
</comment>
<gene>
    <name evidence="8" type="primary">panC</name>
    <name evidence="9" type="ORF">YC6258_05217</name>
</gene>
<dbReference type="GO" id="GO:0015940">
    <property type="term" value="P:pantothenate biosynthetic process"/>
    <property type="evidence" value="ECO:0007669"/>
    <property type="project" value="UniProtKB-UniRule"/>
</dbReference>
<feature type="binding site" evidence="8">
    <location>
        <begin position="30"/>
        <end position="37"/>
    </location>
    <ligand>
        <name>ATP</name>
        <dbReference type="ChEBI" id="CHEBI:30616"/>
    </ligand>
</feature>
<keyword evidence="8" id="KW-0963">Cytoplasm</keyword>
<proteinExistence type="inferred from homology"/>
<sequence>MKTVASITELRALIREFKRAHKTIAFVPTMGNLHSGHMRLVKTAREKADIVVSSIFVNPTQFGENEDLDAYPRTLEEDKKKLIAEGCDLLFTPNSKEMYPSPDLVRVITNHISTLHCGASRPIHFNGVTTVVAKFFNLVQPDYAVFGLKDFQQFTIIKMMVEELMMPIEMVGVDTGRADDGLAHSSRNNYLTADEREVAPTLYQVLQDTRKAILTGELDWSTLIKQAKVRLSAAGMTPDYFSICRQHDLEPANTDDPDLVILAAAYLGKARLIDNIHFSQNNMQIAEE</sequence>
<dbReference type="FunFam" id="3.40.50.620:FF:000013">
    <property type="entry name" value="Pantothenate synthetase"/>
    <property type="match status" value="1"/>
</dbReference>
<comment type="subunit">
    <text evidence="8">Homodimer.</text>
</comment>
<evidence type="ECO:0000256" key="5">
    <source>
        <dbReference type="ARBA" id="ARBA00022741"/>
    </source>
</evidence>
<dbReference type="Gene3D" id="3.30.1300.10">
    <property type="entry name" value="Pantoate-beta-alanine ligase, C-terminal domain"/>
    <property type="match status" value="1"/>
</dbReference>
<evidence type="ECO:0000313" key="10">
    <source>
        <dbReference type="Proteomes" id="UP000032266"/>
    </source>
</evidence>
<comment type="pathway">
    <text evidence="1 8">Cofactor biosynthesis; (R)-pantothenate biosynthesis; (R)-pantothenate from (R)-pantoate and beta-alanine: step 1/1.</text>
</comment>
<evidence type="ECO:0000256" key="6">
    <source>
        <dbReference type="ARBA" id="ARBA00022840"/>
    </source>
</evidence>
<keyword evidence="10" id="KW-1185">Reference proteome</keyword>
<dbReference type="PATRIC" id="fig|1445510.3.peg.5180"/>
<dbReference type="AlphaFoldDB" id="A0A0C5VRL3"/>
<reference evidence="9 10" key="1">
    <citation type="submission" date="2014-01" db="EMBL/GenBank/DDBJ databases">
        <title>Full genme sequencing of cellulolytic bacterium Gynuella sunshinyii YC6258T gen. nov., sp. nov.</title>
        <authorList>
            <person name="Khan H."/>
            <person name="Chung E.J."/>
            <person name="Chung Y.R."/>
        </authorList>
    </citation>
    <scope>NUCLEOTIDE SEQUENCE [LARGE SCALE GENOMIC DNA]</scope>
    <source>
        <strain evidence="9 10">YC6258</strain>
    </source>
</reference>
<accession>A0A0C5VRL3</accession>
<dbReference type="PANTHER" id="PTHR21299:SF1">
    <property type="entry name" value="PANTOATE--BETA-ALANINE LIGASE"/>
    <property type="match status" value="1"/>
</dbReference>
<feature type="binding site" evidence="8">
    <location>
        <position position="176"/>
    </location>
    <ligand>
        <name>ATP</name>
        <dbReference type="ChEBI" id="CHEBI:30616"/>
    </ligand>
</feature>
<dbReference type="GO" id="GO:0005524">
    <property type="term" value="F:ATP binding"/>
    <property type="evidence" value="ECO:0007669"/>
    <property type="project" value="UniProtKB-KW"/>
</dbReference>
<dbReference type="RefSeq" id="WP_044619034.1">
    <property type="nucleotide sequence ID" value="NZ_CP007142.1"/>
</dbReference>
<dbReference type="FunFam" id="3.30.1300.10:FF:000001">
    <property type="entry name" value="Pantothenate synthetase"/>
    <property type="match status" value="1"/>
</dbReference>
<keyword evidence="6 8" id="KW-0067">ATP-binding</keyword>
<dbReference type="CDD" id="cd00560">
    <property type="entry name" value="PanC"/>
    <property type="match status" value="1"/>
</dbReference>
<evidence type="ECO:0000256" key="7">
    <source>
        <dbReference type="ARBA" id="ARBA00048258"/>
    </source>
</evidence>
<protein>
    <recommendedName>
        <fullName evidence="8">Pantothenate synthetase</fullName>
        <shortName evidence="8">PS</shortName>
        <ecNumber evidence="8">6.3.2.1</ecNumber>
    </recommendedName>
    <alternativeName>
        <fullName evidence="8">Pantoate--beta-alanine ligase</fullName>
    </alternativeName>
    <alternativeName>
        <fullName evidence="8">Pantoate-activating enzyme</fullName>
    </alternativeName>
</protein>
<feature type="binding site" evidence="8">
    <location>
        <begin position="184"/>
        <end position="187"/>
    </location>
    <ligand>
        <name>ATP</name>
        <dbReference type="ChEBI" id="CHEBI:30616"/>
    </ligand>
</feature>
<dbReference type="GO" id="GO:0005829">
    <property type="term" value="C:cytosol"/>
    <property type="evidence" value="ECO:0007669"/>
    <property type="project" value="TreeGrafter"/>
</dbReference>
<dbReference type="NCBIfam" id="TIGR00125">
    <property type="entry name" value="cyt_tran_rel"/>
    <property type="match status" value="1"/>
</dbReference>
<organism evidence="9 10">
    <name type="scientific">Gynuella sunshinyii YC6258</name>
    <dbReference type="NCBI Taxonomy" id="1445510"/>
    <lineage>
        <taxon>Bacteria</taxon>
        <taxon>Pseudomonadati</taxon>
        <taxon>Pseudomonadota</taxon>
        <taxon>Gammaproteobacteria</taxon>
        <taxon>Oceanospirillales</taxon>
        <taxon>Saccharospirillaceae</taxon>
        <taxon>Gynuella</taxon>
    </lineage>
</organism>
<dbReference type="EC" id="6.3.2.1" evidence="8"/>
<dbReference type="InterPro" id="IPR042176">
    <property type="entry name" value="Pantoate_ligase_C"/>
</dbReference>
<dbReference type="OrthoDB" id="9773087at2"/>
<dbReference type="HAMAP" id="MF_00158">
    <property type="entry name" value="PanC"/>
    <property type="match status" value="1"/>
</dbReference>
<evidence type="ECO:0000256" key="1">
    <source>
        <dbReference type="ARBA" id="ARBA00004990"/>
    </source>
</evidence>
<dbReference type="Gene3D" id="3.40.50.620">
    <property type="entry name" value="HUPs"/>
    <property type="match status" value="1"/>
</dbReference>
<dbReference type="HOGENOM" id="CLU_047148_0_0_6"/>
<dbReference type="InterPro" id="IPR014729">
    <property type="entry name" value="Rossmann-like_a/b/a_fold"/>
</dbReference>
<comment type="subcellular location">
    <subcellularLocation>
        <location evidence="8">Cytoplasm</location>
    </subcellularLocation>
</comment>
<comment type="catalytic activity">
    <reaction evidence="7 8">
        <text>(R)-pantoate + beta-alanine + ATP = (R)-pantothenate + AMP + diphosphate + H(+)</text>
        <dbReference type="Rhea" id="RHEA:10912"/>
        <dbReference type="ChEBI" id="CHEBI:15378"/>
        <dbReference type="ChEBI" id="CHEBI:15980"/>
        <dbReference type="ChEBI" id="CHEBI:29032"/>
        <dbReference type="ChEBI" id="CHEBI:30616"/>
        <dbReference type="ChEBI" id="CHEBI:33019"/>
        <dbReference type="ChEBI" id="CHEBI:57966"/>
        <dbReference type="ChEBI" id="CHEBI:456215"/>
        <dbReference type="EC" id="6.3.2.1"/>
    </reaction>
</comment>
<dbReference type="PANTHER" id="PTHR21299">
    <property type="entry name" value="CYTIDYLATE KINASE/PANTOATE-BETA-ALANINE LIGASE"/>
    <property type="match status" value="1"/>
</dbReference>
<dbReference type="Pfam" id="PF02569">
    <property type="entry name" value="Pantoate_ligase"/>
    <property type="match status" value="1"/>
</dbReference>
<dbReference type="KEGG" id="gsn:YC6258_05217"/>
<evidence type="ECO:0000256" key="8">
    <source>
        <dbReference type="HAMAP-Rule" id="MF_00158"/>
    </source>
</evidence>
<feature type="binding site" evidence="8">
    <location>
        <position position="61"/>
    </location>
    <ligand>
        <name>(R)-pantoate</name>
        <dbReference type="ChEBI" id="CHEBI:15980"/>
    </ligand>
</feature>
<feature type="binding site" evidence="8">
    <location>
        <begin position="147"/>
        <end position="150"/>
    </location>
    <ligand>
        <name>ATP</name>
        <dbReference type="ChEBI" id="CHEBI:30616"/>
    </ligand>
</feature>
<feature type="binding site" evidence="8">
    <location>
        <position position="153"/>
    </location>
    <ligand>
        <name>(R)-pantoate</name>
        <dbReference type="ChEBI" id="CHEBI:15980"/>
    </ligand>
</feature>
<dbReference type="UniPathway" id="UPA00028">
    <property type="reaction ID" value="UER00005"/>
</dbReference>
<feature type="binding site" evidence="8">
    <location>
        <position position="61"/>
    </location>
    <ligand>
        <name>beta-alanine</name>
        <dbReference type="ChEBI" id="CHEBI:57966"/>
    </ligand>
</feature>
<evidence type="ECO:0000256" key="4">
    <source>
        <dbReference type="ARBA" id="ARBA00022655"/>
    </source>
</evidence>
<dbReference type="InterPro" id="IPR004821">
    <property type="entry name" value="Cyt_trans-like"/>
</dbReference>
<dbReference type="InterPro" id="IPR003721">
    <property type="entry name" value="Pantoate_ligase"/>
</dbReference>
<comment type="function">
    <text evidence="8">Catalyzes the condensation of pantoate with beta-alanine in an ATP-dependent reaction via a pantoyl-adenylate intermediate.</text>
</comment>
<dbReference type="GO" id="GO:0004592">
    <property type="term" value="F:pantoate-beta-alanine ligase activity"/>
    <property type="evidence" value="ECO:0007669"/>
    <property type="project" value="UniProtKB-UniRule"/>
</dbReference>
<name>A0A0C5VRL3_9GAMM</name>
<evidence type="ECO:0000256" key="2">
    <source>
        <dbReference type="ARBA" id="ARBA00009256"/>
    </source>
</evidence>
<evidence type="ECO:0000313" key="9">
    <source>
        <dbReference type="EMBL" id="AJQ97247.1"/>
    </source>
</evidence>
<keyword evidence="5 8" id="KW-0547">Nucleotide-binding</keyword>
<keyword evidence="4 8" id="KW-0566">Pantothenate biosynthesis</keyword>
<dbReference type="SUPFAM" id="SSF52374">
    <property type="entry name" value="Nucleotidylyl transferase"/>
    <property type="match status" value="1"/>
</dbReference>
<comment type="similarity">
    <text evidence="2 8">Belongs to the pantothenate synthetase family.</text>
</comment>
<dbReference type="EMBL" id="CP007142">
    <property type="protein sequence ID" value="AJQ97247.1"/>
    <property type="molecule type" value="Genomic_DNA"/>
</dbReference>
<dbReference type="STRING" id="1445510.YC6258_05217"/>